<feature type="domain" description="TadZ-like receiver" evidence="1">
    <location>
        <begin position="6"/>
        <end position="104"/>
    </location>
</feature>
<dbReference type="EMBL" id="CP146256">
    <property type="protein sequence ID" value="XAH74269.1"/>
    <property type="molecule type" value="Genomic_DNA"/>
</dbReference>
<sequence>MDQKVLAVCDKEEKYLYRLVECLENRELLPFSICAFTNERALRKFSSKTKIELLLIAESLYEEDLKGLPIEHILILNESGNEAGDGIKNINKYQSAEGIFREIMESCMENVQAASTRRLSGNPMKIIGNYTPIRRCLQTTFSLTMGQILAKKHKVLYMNFENYSGLSYLLNREFNVDISDVLYYFNCEREKLAYRLAGMVQSINGMDFIPPVVSYQDLSGVTGEQWLHLFQEVEAASSYEYLILDLSEQMHGLFNILRQCFKVYTITREDGFAAAKMKQYEAMLSMTEYMDVAAKTKKWNLPVFHRLPDGLEQLTHGELACFVKKIVEEDIYEQTG</sequence>
<dbReference type="Proteomes" id="UP001451571">
    <property type="component" value="Chromosome"/>
</dbReference>
<name>A0ABZ3EXG9_9FIRM</name>
<keyword evidence="3" id="KW-1185">Reference proteome</keyword>
<dbReference type="Pfam" id="PF21194">
    <property type="entry name" value="TadZ-like_ARD"/>
    <property type="match status" value="1"/>
</dbReference>
<protein>
    <recommendedName>
        <fullName evidence="1">TadZ-like receiver domain-containing protein</fullName>
    </recommendedName>
</protein>
<dbReference type="InterPro" id="IPR049086">
    <property type="entry name" value="TadZ-like_ARD"/>
</dbReference>
<proteinExistence type="predicted"/>
<gene>
    <name evidence="2" type="ORF">V6984_00410</name>
</gene>
<evidence type="ECO:0000313" key="3">
    <source>
        <dbReference type="Proteomes" id="UP001451571"/>
    </source>
</evidence>
<dbReference type="Gene3D" id="3.40.50.10850">
    <property type="entry name" value="Ntrc-like two-domain protein"/>
    <property type="match status" value="1"/>
</dbReference>
<accession>A0ABZ3EXG9</accession>
<dbReference type="InterPro" id="IPR027417">
    <property type="entry name" value="P-loop_NTPase"/>
</dbReference>
<evidence type="ECO:0000259" key="1">
    <source>
        <dbReference type="Pfam" id="PF21194"/>
    </source>
</evidence>
<dbReference type="Gene3D" id="3.40.50.300">
    <property type="entry name" value="P-loop containing nucleotide triphosphate hydrolases"/>
    <property type="match status" value="1"/>
</dbReference>
<evidence type="ECO:0000313" key="2">
    <source>
        <dbReference type="EMBL" id="XAH74269.1"/>
    </source>
</evidence>
<dbReference type="RefSeq" id="WP_342757863.1">
    <property type="nucleotide sequence ID" value="NZ_CP146256.1"/>
</dbReference>
<organism evidence="2 3">
    <name type="scientific">Kineothrix sedimenti</name>
    <dbReference type="NCBI Taxonomy" id="3123317"/>
    <lineage>
        <taxon>Bacteria</taxon>
        <taxon>Bacillati</taxon>
        <taxon>Bacillota</taxon>
        <taxon>Clostridia</taxon>
        <taxon>Lachnospirales</taxon>
        <taxon>Lachnospiraceae</taxon>
        <taxon>Kineothrix</taxon>
    </lineage>
</organism>
<reference evidence="2 3" key="1">
    <citation type="submission" date="2024-02" db="EMBL/GenBank/DDBJ databases">
        <title>Bacterial strain from lacustrine sediment.</title>
        <authorList>
            <person name="Petit C."/>
            <person name="Fadhlaoui K."/>
        </authorList>
    </citation>
    <scope>NUCLEOTIDE SEQUENCE [LARGE SCALE GENOMIC DNA]</scope>
    <source>
        <strain evidence="2 3">IPX-CK</strain>
    </source>
</reference>